<accession>A0A2W5N8I8</accession>
<dbReference type="EMBL" id="QFPW01000006">
    <property type="protein sequence ID" value="PZQ49771.1"/>
    <property type="molecule type" value="Genomic_DNA"/>
</dbReference>
<organism evidence="1 2">
    <name type="scientific">Rhodovulum sulfidophilum</name>
    <name type="common">Rhodobacter sulfidophilus</name>
    <dbReference type="NCBI Taxonomy" id="35806"/>
    <lineage>
        <taxon>Bacteria</taxon>
        <taxon>Pseudomonadati</taxon>
        <taxon>Pseudomonadota</taxon>
        <taxon>Alphaproteobacteria</taxon>
        <taxon>Rhodobacterales</taxon>
        <taxon>Paracoccaceae</taxon>
        <taxon>Rhodovulum</taxon>
    </lineage>
</organism>
<evidence type="ECO:0000313" key="1">
    <source>
        <dbReference type="EMBL" id="PZQ49771.1"/>
    </source>
</evidence>
<dbReference type="InterPro" id="IPR009387">
    <property type="entry name" value="HigB-2"/>
</dbReference>
<evidence type="ECO:0008006" key="3">
    <source>
        <dbReference type="Google" id="ProtNLM"/>
    </source>
</evidence>
<name>A0A2W5N8I8_RHOSU</name>
<evidence type="ECO:0000313" key="2">
    <source>
        <dbReference type="Proteomes" id="UP000249185"/>
    </source>
</evidence>
<protein>
    <recommendedName>
        <fullName evidence="3">Addiction module toxin RelE</fullName>
    </recommendedName>
</protein>
<proteinExistence type="predicted"/>
<dbReference type="Proteomes" id="UP000249185">
    <property type="component" value="Unassembled WGS sequence"/>
</dbReference>
<gene>
    <name evidence="1" type="ORF">DI556_09885</name>
</gene>
<dbReference type="Pfam" id="PF06296">
    <property type="entry name" value="RelE"/>
    <property type="match status" value="1"/>
</dbReference>
<dbReference type="AlphaFoldDB" id="A0A2W5N8I8"/>
<dbReference type="PIRSF" id="PIRSF039032">
    <property type="entry name" value="HigB-2"/>
    <property type="match status" value="1"/>
</dbReference>
<sequence>MKIVRTRTYLKDLKRMRVSDAERDALEVAIASNPEEGDTMVGLKGVRKIRFAMGNRGKSGGGRAVYYVMISDDAAIMLHAYAKNEKSDLSGGDRKALLAILKELTDG</sequence>
<comment type="caution">
    <text evidence="1">The sequence shown here is derived from an EMBL/GenBank/DDBJ whole genome shotgun (WGS) entry which is preliminary data.</text>
</comment>
<reference evidence="1 2" key="1">
    <citation type="submission" date="2017-08" db="EMBL/GenBank/DDBJ databases">
        <title>Infants hospitalized years apart are colonized by the same room-sourced microbial strains.</title>
        <authorList>
            <person name="Brooks B."/>
            <person name="Olm M.R."/>
            <person name="Firek B.A."/>
            <person name="Baker R."/>
            <person name="Thomas B.C."/>
            <person name="Morowitz M.J."/>
            <person name="Banfield J.F."/>
        </authorList>
    </citation>
    <scope>NUCLEOTIDE SEQUENCE [LARGE SCALE GENOMIC DNA]</scope>
    <source>
        <strain evidence="1">S2_005_002_R2_34</strain>
    </source>
</reference>